<evidence type="ECO:0000313" key="1">
    <source>
        <dbReference type="EMBL" id="APG77129.1"/>
    </source>
</evidence>
<sequence>MTIVKILDTTSDDVNTALETDSSGYQNTWDRLSAFRELSPNKKQYIFPDHTSDMPHHVTVTSALPVPRKGNPGTMKATVNYHRTVIADAGLPTERRVPQVVKIDTSFPVGTDALSMLVAICQATTLLSPTSTLTFEVMRDLVGRGILPKS</sequence>
<reference evidence="1" key="1">
    <citation type="journal article" date="2016" name="Nature">
        <title>Redefining the invertebrate RNA virosphere.</title>
        <authorList>
            <person name="Shi M."/>
            <person name="Lin X.D."/>
            <person name="Tian J.H."/>
            <person name="Chen L.J."/>
            <person name="Chen X."/>
            <person name="Li C.X."/>
            <person name="Qin X.C."/>
            <person name="Li J."/>
            <person name="Cao J.P."/>
            <person name="Eden J.S."/>
            <person name="Buchmann J."/>
            <person name="Wang W."/>
            <person name="Xu J."/>
            <person name="Holmes E.C."/>
            <person name="Zhang Y.Z."/>
        </authorList>
    </citation>
    <scope>NUCLEOTIDE SEQUENCE</scope>
    <source>
        <strain evidence="1">HOU142311</strain>
    </source>
</reference>
<accession>A0A1L3KIJ2</accession>
<name>A0A1L3KIJ2_9VIRU</name>
<dbReference type="EMBL" id="KX883530">
    <property type="protein sequence ID" value="APG77129.1"/>
    <property type="molecule type" value="Genomic_RNA"/>
</dbReference>
<proteinExistence type="predicted"/>
<organism evidence="1">
    <name type="scientific">Beihai levi-like virus 30</name>
    <dbReference type="NCBI Taxonomy" id="1922417"/>
    <lineage>
        <taxon>Viruses</taxon>
        <taxon>Riboviria</taxon>
    </lineage>
</organism>
<protein>
    <submittedName>
        <fullName evidence="1">Uncharacterized protein</fullName>
    </submittedName>
</protein>